<evidence type="ECO:0000256" key="1">
    <source>
        <dbReference type="SAM" id="SignalP"/>
    </source>
</evidence>
<dbReference type="EMBL" id="JAHRHJ020000007">
    <property type="protein sequence ID" value="KAH9307618.1"/>
    <property type="molecule type" value="Genomic_DNA"/>
</dbReference>
<sequence>SSMASLGVPARRLLLACLVMALVLQMYVEAAHATEPESLGLQTNGIYRRLLQTIDCKAACT</sequence>
<feature type="signal peptide" evidence="1">
    <location>
        <begin position="1"/>
        <end position="33"/>
    </location>
</feature>
<comment type="caution">
    <text evidence="2">The sequence shown here is derived from an EMBL/GenBank/DDBJ whole genome shotgun (WGS) entry which is preliminary data.</text>
</comment>
<accession>A0AA38FR45</accession>
<keyword evidence="3" id="KW-1185">Reference proteome</keyword>
<reference evidence="2 3" key="1">
    <citation type="journal article" date="2021" name="Nat. Plants">
        <title>The Taxus genome provides insights into paclitaxel biosynthesis.</title>
        <authorList>
            <person name="Xiong X."/>
            <person name="Gou J."/>
            <person name="Liao Q."/>
            <person name="Li Y."/>
            <person name="Zhou Q."/>
            <person name="Bi G."/>
            <person name="Li C."/>
            <person name="Du R."/>
            <person name="Wang X."/>
            <person name="Sun T."/>
            <person name="Guo L."/>
            <person name="Liang H."/>
            <person name="Lu P."/>
            <person name="Wu Y."/>
            <person name="Zhang Z."/>
            <person name="Ro D.K."/>
            <person name="Shang Y."/>
            <person name="Huang S."/>
            <person name="Yan J."/>
        </authorList>
    </citation>
    <scope>NUCLEOTIDE SEQUENCE [LARGE SCALE GENOMIC DNA]</scope>
    <source>
        <strain evidence="2">Ta-2019</strain>
    </source>
</reference>
<feature type="chain" id="PRO_5041351190" evidence="1">
    <location>
        <begin position="34"/>
        <end position="61"/>
    </location>
</feature>
<name>A0AA38FR45_TAXCH</name>
<feature type="non-terminal residue" evidence="2">
    <location>
        <position position="61"/>
    </location>
</feature>
<organism evidence="2 3">
    <name type="scientific">Taxus chinensis</name>
    <name type="common">Chinese yew</name>
    <name type="synonym">Taxus wallichiana var. chinensis</name>
    <dbReference type="NCBI Taxonomy" id="29808"/>
    <lineage>
        <taxon>Eukaryota</taxon>
        <taxon>Viridiplantae</taxon>
        <taxon>Streptophyta</taxon>
        <taxon>Embryophyta</taxon>
        <taxon>Tracheophyta</taxon>
        <taxon>Spermatophyta</taxon>
        <taxon>Pinopsida</taxon>
        <taxon>Pinidae</taxon>
        <taxon>Conifers II</taxon>
        <taxon>Cupressales</taxon>
        <taxon>Taxaceae</taxon>
        <taxon>Taxus</taxon>
    </lineage>
</organism>
<keyword evidence="1" id="KW-0732">Signal</keyword>
<proteinExistence type="predicted"/>
<dbReference type="Proteomes" id="UP000824469">
    <property type="component" value="Unassembled WGS sequence"/>
</dbReference>
<protein>
    <submittedName>
        <fullName evidence="2">Uncharacterized protein</fullName>
    </submittedName>
</protein>
<gene>
    <name evidence="2" type="ORF">KI387_035529</name>
</gene>
<evidence type="ECO:0000313" key="2">
    <source>
        <dbReference type="EMBL" id="KAH9307618.1"/>
    </source>
</evidence>
<dbReference type="AlphaFoldDB" id="A0AA38FR45"/>
<evidence type="ECO:0000313" key="3">
    <source>
        <dbReference type="Proteomes" id="UP000824469"/>
    </source>
</evidence>
<feature type="non-terminal residue" evidence="2">
    <location>
        <position position="1"/>
    </location>
</feature>